<dbReference type="AlphaFoldDB" id="A0AA38KV94"/>
<protein>
    <submittedName>
        <fullName evidence="2">Uncharacterized protein</fullName>
    </submittedName>
</protein>
<feature type="non-terminal residue" evidence="2">
    <location>
        <position position="77"/>
    </location>
</feature>
<evidence type="ECO:0000313" key="2">
    <source>
        <dbReference type="EMBL" id="KAH9305647.1"/>
    </source>
</evidence>
<dbReference type="Proteomes" id="UP000824469">
    <property type="component" value="Unassembled WGS sequence"/>
</dbReference>
<accession>A0AA38KV94</accession>
<reference evidence="2 3" key="1">
    <citation type="journal article" date="2021" name="Nat. Plants">
        <title>The Taxus genome provides insights into paclitaxel biosynthesis.</title>
        <authorList>
            <person name="Xiong X."/>
            <person name="Gou J."/>
            <person name="Liao Q."/>
            <person name="Li Y."/>
            <person name="Zhou Q."/>
            <person name="Bi G."/>
            <person name="Li C."/>
            <person name="Du R."/>
            <person name="Wang X."/>
            <person name="Sun T."/>
            <person name="Guo L."/>
            <person name="Liang H."/>
            <person name="Lu P."/>
            <person name="Wu Y."/>
            <person name="Zhang Z."/>
            <person name="Ro D.K."/>
            <person name="Shang Y."/>
            <person name="Huang S."/>
            <person name="Yan J."/>
        </authorList>
    </citation>
    <scope>NUCLEOTIDE SEQUENCE [LARGE SCALE GENOMIC DNA]</scope>
    <source>
        <strain evidence="2">Ta-2019</strain>
    </source>
</reference>
<organism evidence="2 3">
    <name type="scientific">Taxus chinensis</name>
    <name type="common">Chinese yew</name>
    <name type="synonym">Taxus wallichiana var. chinensis</name>
    <dbReference type="NCBI Taxonomy" id="29808"/>
    <lineage>
        <taxon>Eukaryota</taxon>
        <taxon>Viridiplantae</taxon>
        <taxon>Streptophyta</taxon>
        <taxon>Embryophyta</taxon>
        <taxon>Tracheophyta</taxon>
        <taxon>Spermatophyta</taxon>
        <taxon>Pinopsida</taxon>
        <taxon>Pinidae</taxon>
        <taxon>Conifers II</taxon>
        <taxon>Cupressales</taxon>
        <taxon>Taxaceae</taxon>
        <taxon>Taxus</taxon>
    </lineage>
</organism>
<proteinExistence type="predicted"/>
<evidence type="ECO:0000313" key="3">
    <source>
        <dbReference type="Proteomes" id="UP000824469"/>
    </source>
</evidence>
<evidence type="ECO:0000256" key="1">
    <source>
        <dbReference type="SAM" id="MobiDB-lite"/>
    </source>
</evidence>
<keyword evidence="3" id="KW-1185">Reference proteome</keyword>
<feature type="region of interest" description="Disordered" evidence="1">
    <location>
        <begin position="1"/>
        <end position="23"/>
    </location>
</feature>
<gene>
    <name evidence="2" type="ORF">KI387_010051</name>
</gene>
<comment type="caution">
    <text evidence="2">The sequence shown here is derived from an EMBL/GenBank/DDBJ whole genome shotgun (WGS) entry which is preliminary data.</text>
</comment>
<feature type="compositionally biased region" description="Acidic residues" evidence="1">
    <location>
        <begin position="13"/>
        <end position="23"/>
    </location>
</feature>
<sequence length="77" mass="8928">EVDGDTHNGLIEYVDDEDDDDEEAPSFSCIVFTCTQSKKGVPSSIDYSEGKEEERILLQRFHKIKSSAKDHHYHLRW</sequence>
<dbReference type="EMBL" id="JAHRHJ020000008">
    <property type="protein sequence ID" value="KAH9305647.1"/>
    <property type="molecule type" value="Genomic_DNA"/>
</dbReference>
<feature type="non-terminal residue" evidence="2">
    <location>
        <position position="1"/>
    </location>
</feature>
<name>A0AA38KV94_TAXCH</name>